<dbReference type="EMBL" id="JAMQBK010000064">
    <property type="protein sequence ID" value="MCM2373695.1"/>
    <property type="molecule type" value="Genomic_DNA"/>
</dbReference>
<dbReference type="InterPro" id="IPR011453">
    <property type="entry name" value="DUF1559"/>
</dbReference>
<gene>
    <name evidence="2" type="ORF">NB063_24030</name>
</gene>
<name>A0ABT0U9T4_9BACT</name>
<comment type="caution">
    <text evidence="2">The sequence shown here is derived from an EMBL/GenBank/DDBJ whole genome shotgun (WGS) entry which is preliminary data.</text>
</comment>
<dbReference type="Proteomes" id="UP001202961">
    <property type="component" value="Unassembled WGS sequence"/>
</dbReference>
<organism evidence="2 3">
    <name type="scientific">Aporhodopirellula aestuarii</name>
    <dbReference type="NCBI Taxonomy" id="2950107"/>
    <lineage>
        <taxon>Bacteria</taxon>
        <taxon>Pseudomonadati</taxon>
        <taxon>Planctomycetota</taxon>
        <taxon>Planctomycetia</taxon>
        <taxon>Pirellulales</taxon>
        <taxon>Pirellulaceae</taxon>
        <taxon>Aporhodopirellula</taxon>
    </lineage>
</organism>
<sequence length="416" mass="45005">MSHPNRPPVRKQGFTLVELLVVIAIIGVLVGLLLPAVQAAREAARRMSCSNNFKQIGLGLHNYHSAYKQLPRQKGGTFRDGNGHSGSASDRSRANNAYLLGYLVGLTPFIEQQAIWEQISNPSIKQYGQADLTPATGYQPMQGPPTDGNCIPWRTELPTLRCPSDPGFGLPALGRTNYAACLGDTHIHTDRGPHIQKGSGGNTYWALNDSSQHEKARSACRGVFVAHQTTKFRDILDGLANTIMAGEIVTDVGDRDKRTISKNASINLHTDPDFCANQVDPDRPQFWPSTLNQATSGGQSTKNNWLERATHARGYHWASGHAVDSGFLTIRPPNSENCANSNFSSEMIAPAGSRHQGGCHVLMADGAVKFVTDSIEAGDQSATMIFWGNSPGGQSPYGLWGSLGSRAAQEVIDEEF</sequence>
<feature type="domain" description="DUF1559" evidence="1">
    <location>
        <begin position="38"/>
        <end position="377"/>
    </location>
</feature>
<dbReference type="Pfam" id="PF07596">
    <property type="entry name" value="SBP_bac_10"/>
    <property type="match status" value="1"/>
</dbReference>
<dbReference type="PROSITE" id="PS00409">
    <property type="entry name" value="PROKAR_NTER_METHYL"/>
    <property type="match status" value="1"/>
</dbReference>
<dbReference type="Gene3D" id="3.30.700.10">
    <property type="entry name" value="Glycoprotein, Type 4 Pilin"/>
    <property type="match status" value="1"/>
</dbReference>
<dbReference type="SUPFAM" id="SSF54523">
    <property type="entry name" value="Pili subunits"/>
    <property type="match status" value="1"/>
</dbReference>
<evidence type="ECO:0000313" key="2">
    <source>
        <dbReference type="EMBL" id="MCM2373695.1"/>
    </source>
</evidence>
<evidence type="ECO:0000313" key="3">
    <source>
        <dbReference type="Proteomes" id="UP001202961"/>
    </source>
</evidence>
<dbReference type="NCBIfam" id="TIGR02532">
    <property type="entry name" value="IV_pilin_GFxxxE"/>
    <property type="match status" value="1"/>
</dbReference>
<dbReference type="InterPro" id="IPR045584">
    <property type="entry name" value="Pilin-like"/>
</dbReference>
<dbReference type="RefSeq" id="WP_250931495.1">
    <property type="nucleotide sequence ID" value="NZ_JAMQBK010000064.1"/>
</dbReference>
<evidence type="ECO:0000259" key="1">
    <source>
        <dbReference type="Pfam" id="PF07596"/>
    </source>
</evidence>
<keyword evidence="3" id="KW-1185">Reference proteome</keyword>
<accession>A0ABT0U9T4</accession>
<dbReference type="NCBIfam" id="TIGR04294">
    <property type="entry name" value="pre_pil_HX9DG"/>
    <property type="match status" value="1"/>
</dbReference>
<dbReference type="Pfam" id="PF07963">
    <property type="entry name" value="N_methyl"/>
    <property type="match status" value="1"/>
</dbReference>
<dbReference type="PANTHER" id="PTHR30093">
    <property type="entry name" value="GENERAL SECRETION PATHWAY PROTEIN G"/>
    <property type="match status" value="1"/>
</dbReference>
<dbReference type="PANTHER" id="PTHR30093:SF2">
    <property type="entry name" value="TYPE II SECRETION SYSTEM PROTEIN H"/>
    <property type="match status" value="1"/>
</dbReference>
<proteinExistence type="predicted"/>
<dbReference type="InterPro" id="IPR012902">
    <property type="entry name" value="N_methyl_site"/>
</dbReference>
<dbReference type="InterPro" id="IPR027558">
    <property type="entry name" value="Pre_pil_HX9DG_C"/>
</dbReference>
<reference evidence="2 3" key="1">
    <citation type="journal article" date="2022" name="Syst. Appl. Microbiol.">
        <title>Rhodopirellula aestuarii sp. nov., a novel member of the genus Rhodopirellula isolated from brackish sediments collected in the Tagus River estuary, Portugal.</title>
        <authorList>
            <person name="Vitorino I.R."/>
            <person name="Klimek D."/>
            <person name="Calusinska M."/>
            <person name="Lobo-da-Cunha A."/>
            <person name="Vasconcelos V."/>
            <person name="Lage O.M."/>
        </authorList>
    </citation>
    <scope>NUCLEOTIDE SEQUENCE [LARGE SCALE GENOMIC DNA]</scope>
    <source>
        <strain evidence="2 3">ICT_H3.1</strain>
    </source>
</reference>
<protein>
    <submittedName>
        <fullName evidence="2">DUF1559 domain-containing protein</fullName>
    </submittedName>
</protein>